<dbReference type="CDD" id="cd01066">
    <property type="entry name" value="APP_MetAP"/>
    <property type="match status" value="1"/>
</dbReference>
<accession>A0A3A5JUX5</accession>
<reference evidence="3 4" key="1">
    <citation type="submission" date="2018-09" db="EMBL/GenBank/DDBJ databases">
        <title>Mesorhizobium carmichaelinearum sp. nov. isolated from Carmichaelinea spp. root nodules in New Zealand.</title>
        <authorList>
            <person name="De Meyer S.E."/>
        </authorList>
    </citation>
    <scope>NUCLEOTIDE SEQUENCE [LARGE SCALE GENOMIC DNA]</scope>
    <source>
        <strain evidence="3 4">ICMP19557</strain>
    </source>
</reference>
<dbReference type="InterPro" id="IPR000994">
    <property type="entry name" value="Pept_M24"/>
</dbReference>
<dbReference type="InterPro" id="IPR050659">
    <property type="entry name" value="Peptidase_M24B"/>
</dbReference>
<dbReference type="InterPro" id="IPR036005">
    <property type="entry name" value="Creatinase/aminopeptidase-like"/>
</dbReference>
<dbReference type="Proteomes" id="UP000272706">
    <property type="component" value="Unassembled WGS sequence"/>
</dbReference>
<evidence type="ECO:0000259" key="2">
    <source>
        <dbReference type="Pfam" id="PF01321"/>
    </source>
</evidence>
<dbReference type="EMBL" id="QZWZ01000066">
    <property type="protein sequence ID" value="RJT26738.1"/>
    <property type="molecule type" value="Genomic_DNA"/>
</dbReference>
<dbReference type="PANTHER" id="PTHR46112">
    <property type="entry name" value="AMINOPEPTIDASE"/>
    <property type="match status" value="1"/>
</dbReference>
<dbReference type="PANTHER" id="PTHR46112:SF2">
    <property type="entry name" value="XAA-PRO AMINOPEPTIDASE P-RELATED"/>
    <property type="match status" value="1"/>
</dbReference>
<evidence type="ECO:0000313" key="4">
    <source>
        <dbReference type="Proteomes" id="UP000272706"/>
    </source>
</evidence>
<keyword evidence="3" id="KW-0645">Protease</keyword>
<feature type="domain" description="Peptidase M24" evidence="1">
    <location>
        <begin position="191"/>
        <end position="399"/>
    </location>
</feature>
<dbReference type="InterPro" id="IPR029149">
    <property type="entry name" value="Creatin/AminoP/Spt16_N"/>
</dbReference>
<dbReference type="GO" id="GO:0004177">
    <property type="term" value="F:aminopeptidase activity"/>
    <property type="evidence" value="ECO:0007669"/>
    <property type="project" value="UniProtKB-KW"/>
</dbReference>
<evidence type="ECO:0000313" key="3">
    <source>
        <dbReference type="EMBL" id="RJT26738.1"/>
    </source>
</evidence>
<gene>
    <name evidence="3" type="ORF">D3227_36800</name>
</gene>
<dbReference type="Pfam" id="PF01321">
    <property type="entry name" value="Creatinase_N"/>
    <property type="match status" value="1"/>
</dbReference>
<protein>
    <submittedName>
        <fullName evidence="3">Aminopeptidase P family protein</fullName>
    </submittedName>
</protein>
<dbReference type="InterPro" id="IPR000587">
    <property type="entry name" value="Creatinase_N"/>
</dbReference>
<dbReference type="Gene3D" id="3.90.230.10">
    <property type="entry name" value="Creatinase/methionine aminopeptidase superfamily"/>
    <property type="match status" value="1"/>
</dbReference>
<dbReference type="SUPFAM" id="SSF55920">
    <property type="entry name" value="Creatinase/aminopeptidase"/>
    <property type="match status" value="1"/>
</dbReference>
<proteinExistence type="predicted"/>
<dbReference type="AlphaFoldDB" id="A0A3A5JUX5"/>
<keyword evidence="3" id="KW-0378">Hydrolase</keyword>
<dbReference type="SUPFAM" id="SSF53092">
    <property type="entry name" value="Creatinase/prolidase N-terminal domain"/>
    <property type="match status" value="1"/>
</dbReference>
<sequence length="417" mass="46913">MIMAADETLRIARSTPQMKLQDYTAQVDFAKMRVYRMKRAQEQLAKAGYAAAVLFDPINIRYASGASRHPILNFHLPMRCLILPAQGLSVIYEFDKLEKETSPLQTVAEVRAPLSTTFFAGGPRNEEFVKAWVNDACDVLKKMVGSEKRIAIDRIDPETVAAFQAKGYTIGNAQKPLELARVIKSDEEIACMSMAITVGEEGMNRMREALRPGMTENELWAHLHHANIAHGGEWIEARLLNSGGNILPWGKGSSDKMIRAGELVAFDTDMIGPFGYAVDVSRTFYCKPGKPTDEQRRLYNHAVEEVAHNIALVRPGLSFKELSEKAWKIPDEFVYHRYSCLAHGIGMCDEYPYITHAFDWKQYGYDGVLEEGMTICIESFIGSEHGIEGVKLEEQVLVTRNGCQKLSTFPYEEELMN</sequence>
<dbReference type="Pfam" id="PF00557">
    <property type="entry name" value="Peptidase_M24"/>
    <property type="match status" value="1"/>
</dbReference>
<comment type="caution">
    <text evidence="3">The sequence shown here is derived from an EMBL/GenBank/DDBJ whole genome shotgun (WGS) entry which is preliminary data.</text>
</comment>
<dbReference type="OrthoDB" id="9803194at2"/>
<keyword evidence="4" id="KW-1185">Reference proteome</keyword>
<evidence type="ECO:0000259" key="1">
    <source>
        <dbReference type="Pfam" id="PF00557"/>
    </source>
</evidence>
<feature type="domain" description="Creatinase N-terminal" evidence="2">
    <location>
        <begin position="36"/>
        <end position="178"/>
    </location>
</feature>
<organism evidence="3 4">
    <name type="scientific">Mesorhizobium waimense</name>
    <dbReference type="NCBI Taxonomy" id="1300307"/>
    <lineage>
        <taxon>Bacteria</taxon>
        <taxon>Pseudomonadati</taxon>
        <taxon>Pseudomonadota</taxon>
        <taxon>Alphaproteobacteria</taxon>
        <taxon>Hyphomicrobiales</taxon>
        <taxon>Phyllobacteriaceae</taxon>
        <taxon>Mesorhizobium</taxon>
    </lineage>
</organism>
<keyword evidence="3" id="KW-0031">Aminopeptidase</keyword>
<name>A0A3A5JUX5_9HYPH</name>
<dbReference type="Gene3D" id="3.40.350.10">
    <property type="entry name" value="Creatinase/prolidase N-terminal domain"/>
    <property type="match status" value="1"/>
</dbReference>